<feature type="compositionally biased region" description="Basic and acidic residues" evidence="1">
    <location>
        <begin position="545"/>
        <end position="586"/>
    </location>
</feature>
<feature type="compositionally biased region" description="Basic and acidic residues" evidence="1">
    <location>
        <begin position="593"/>
        <end position="616"/>
    </location>
</feature>
<dbReference type="RefSeq" id="WP_323579166.1">
    <property type="nucleotide sequence ID" value="NZ_JAYGJQ010000006.1"/>
</dbReference>
<feature type="region of interest" description="Disordered" evidence="1">
    <location>
        <begin position="508"/>
        <end position="616"/>
    </location>
</feature>
<dbReference type="Pfam" id="PF01527">
    <property type="entry name" value="HTH_Tnp_1"/>
    <property type="match status" value="1"/>
</dbReference>
<dbReference type="InterPro" id="IPR002514">
    <property type="entry name" value="Transposase_8"/>
</dbReference>
<dbReference type="InterPro" id="IPR050900">
    <property type="entry name" value="Transposase_IS3/IS150/IS904"/>
</dbReference>
<dbReference type="InterPro" id="IPR012337">
    <property type="entry name" value="RNaseH-like_sf"/>
</dbReference>
<evidence type="ECO:0000259" key="2">
    <source>
        <dbReference type="PROSITE" id="PS50994"/>
    </source>
</evidence>
<gene>
    <name evidence="3" type="ORF">SHI21_20640</name>
</gene>
<dbReference type="EMBL" id="JAYGJQ010000006">
    <property type="protein sequence ID" value="MEA9358655.1"/>
    <property type="molecule type" value="Genomic_DNA"/>
</dbReference>
<dbReference type="PROSITE" id="PS50994">
    <property type="entry name" value="INTEGRASE"/>
    <property type="match status" value="1"/>
</dbReference>
<dbReference type="SUPFAM" id="SSF46689">
    <property type="entry name" value="Homeodomain-like"/>
    <property type="match status" value="1"/>
</dbReference>
<sequence length="629" mass="72806">MSDNFNEPKKRKPKRMFTAEEKKRIVEEFLESGLPAIKFAPKYDIVMETLSKWKQDYKRAQQNPTSSTKLNAKRGGPYNEDLRRQAVEAYRKSGLSQKDFSKIWGVAEVTLGRWNSLYEKYGPKGLEGSIFQDTFRKYKERHHKRISEALQKEIIKTKLDNPTFGLRKVKDFLHRFDGLKVSTGTIRKTLVEENIPLIKVVKKRRRSSDKIRRFERARAMQLWQTDITSYVLARHSQRVYLTVFLDDNSRYIVAWSLQLRQTGEFVMNCVQDGIQKFGKPQEILTDQGRQYFSWRGKSEFQHMLDKEGIKHVVARSHHPQTVGKCERLWETIAQEFWNRARPQELSEAQERLKHYIDHYNHFRPHQGIDGMTPADRFFGVESEIRKILEESIAENALRMALDEKPKSPVFLVGQIDGKSVSLHGENGHLIFQSKEGLVSKLGEKLNLKNLEGQYNGNKAEEREEAFEKKASDDGEASDADQDSLASSERGSEEDGIYEWNDNARILGGKTHEDRSRESIEHTTDKIVADVSTSFERDVGGSFETTNDKGEGYEREARERCESFAEEDCRAGEDDRNAGSSDRDFSRDAGMSDNRSDGRYSTEGEDNCKEDTATSSRERSGFFYWRKDEK</sequence>
<dbReference type="Gene3D" id="3.30.420.10">
    <property type="entry name" value="Ribonuclease H-like superfamily/Ribonuclease H"/>
    <property type="match status" value="1"/>
</dbReference>
<dbReference type="InterPro" id="IPR048020">
    <property type="entry name" value="Transpos_IS3"/>
</dbReference>
<evidence type="ECO:0000313" key="3">
    <source>
        <dbReference type="EMBL" id="MEA9358655.1"/>
    </source>
</evidence>
<dbReference type="NCBIfam" id="NF033516">
    <property type="entry name" value="transpos_IS3"/>
    <property type="match status" value="1"/>
</dbReference>
<dbReference type="Proteomes" id="UP001302274">
    <property type="component" value="Unassembled WGS sequence"/>
</dbReference>
<dbReference type="SUPFAM" id="SSF53098">
    <property type="entry name" value="Ribonuclease H-like"/>
    <property type="match status" value="1"/>
</dbReference>
<evidence type="ECO:0000256" key="1">
    <source>
        <dbReference type="SAM" id="MobiDB-lite"/>
    </source>
</evidence>
<dbReference type="PANTHER" id="PTHR46889:SF5">
    <property type="entry name" value="INTEGRASE PROTEIN"/>
    <property type="match status" value="1"/>
</dbReference>
<dbReference type="Pfam" id="PF00665">
    <property type="entry name" value="rve"/>
    <property type="match status" value="1"/>
</dbReference>
<feature type="compositionally biased region" description="Basic and acidic residues" evidence="1">
    <location>
        <begin position="458"/>
        <end position="472"/>
    </location>
</feature>
<keyword evidence="4" id="KW-1185">Reference proteome</keyword>
<dbReference type="InterPro" id="IPR001584">
    <property type="entry name" value="Integrase_cat-core"/>
</dbReference>
<reference evidence="3 4" key="1">
    <citation type="submission" date="2023-11" db="EMBL/GenBank/DDBJ databases">
        <title>A Novel Polar Bacteriovorax (B. antarcticus) Isolated from the Biocrust in Antarctica.</title>
        <authorList>
            <person name="Mun W."/>
            <person name="Choi S.Y."/>
            <person name="Mitchell R.J."/>
        </authorList>
    </citation>
    <scope>NUCLEOTIDE SEQUENCE [LARGE SCALE GENOMIC DNA]</scope>
    <source>
        <strain evidence="3 4">PP10</strain>
    </source>
</reference>
<feature type="compositionally biased region" description="Basic and acidic residues" evidence="1">
    <location>
        <begin position="509"/>
        <end position="527"/>
    </location>
</feature>
<feature type="domain" description="Integrase catalytic" evidence="2">
    <location>
        <begin position="215"/>
        <end position="381"/>
    </location>
</feature>
<organism evidence="3 4">
    <name type="scientific">Bacteriovorax antarcticus</name>
    <dbReference type="NCBI Taxonomy" id="3088717"/>
    <lineage>
        <taxon>Bacteria</taxon>
        <taxon>Pseudomonadati</taxon>
        <taxon>Bdellovibrionota</taxon>
        <taxon>Bacteriovoracia</taxon>
        <taxon>Bacteriovoracales</taxon>
        <taxon>Bacteriovoracaceae</taxon>
        <taxon>Bacteriovorax</taxon>
    </lineage>
</organism>
<feature type="region of interest" description="Disordered" evidence="1">
    <location>
        <begin position="455"/>
        <end position="496"/>
    </location>
</feature>
<dbReference type="PANTHER" id="PTHR46889">
    <property type="entry name" value="TRANSPOSASE INSF FOR INSERTION SEQUENCE IS3B-RELATED"/>
    <property type="match status" value="1"/>
</dbReference>
<protein>
    <submittedName>
        <fullName evidence="3">IS3 family transposase</fullName>
    </submittedName>
</protein>
<dbReference type="InterPro" id="IPR009057">
    <property type="entry name" value="Homeodomain-like_sf"/>
</dbReference>
<dbReference type="InterPro" id="IPR010921">
    <property type="entry name" value="Trp_repressor/repl_initiator"/>
</dbReference>
<proteinExistence type="predicted"/>
<feature type="compositionally biased region" description="Polar residues" evidence="1">
    <location>
        <begin position="60"/>
        <end position="70"/>
    </location>
</feature>
<dbReference type="SUPFAM" id="SSF48295">
    <property type="entry name" value="TrpR-like"/>
    <property type="match status" value="1"/>
</dbReference>
<evidence type="ECO:0000313" key="4">
    <source>
        <dbReference type="Proteomes" id="UP001302274"/>
    </source>
</evidence>
<dbReference type="InterPro" id="IPR036397">
    <property type="entry name" value="RNaseH_sf"/>
</dbReference>
<feature type="region of interest" description="Disordered" evidence="1">
    <location>
        <begin position="57"/>
        <end position="77"/>
    </location>
</feature>
<name>A0ABU5W338_9BACT</name>
<comment type="caution">
    <text evidence="3">The sequence shown here is derived from an EMBL/GenBank/DDBJ whole genome shotgun (WGS) entry which is preliminary data.</text>
</comment>
<accession>A0ABU5W338</accession>